<name>A0ABY5GYD0_9GAMM</name>
<accession>A0ABY5GYD0</accession>
<evidence type="ECO:0000313" key="3">
    <source>
        <dbReference type="EMBL" id="UTW04642.1"/>
    </source>
</evidence>
<dbReference type="InterPro" id="IPR052163">
    <property type="entry name" value="DGC-Regulatory_Protein"/>
</dbReference>
<dbReference type="InterPro" id="IPR043128">
    <property type="entry name" value="Rev_trsase/Diguanyl_cyclase"/>
</dbReference>
<feature type="transmembrane region" description="Helical" evidence="1">
    <location>
        <begin position="125"/>
        <end position="148"/>
    </location>
</feature>
<dbReference type="Pfam" id="PF21623">
    <property type="entry name" value="HK_sensor_dom_bact"/>
    <property type="match status" value="1"/>
</dbReference>
<dbReference type="InterPro" id="IPR000160">
    <property type="entry name" value="GGDEF_dom"/>
</dbReference>
<dbReference type="InterPro" id="IPR048760">
    <property type="entry name" value="VP0354-like_sensor_dom"/>
</dbReference>
<dbReference type="Gene3D" id="3.30.70.270">
    <property type="match status" value="1"/>
</dbReference>
<dbReference type="SUPFAM" id="SSF55073">
    <property type="entry name" value="Nucleotide cyclase"/>
    <property type="match status" value="1"/>
</dbReference>
<evidence type="ECO:0000256" key="1">
    <source>
        <dbReference type="SAM" id="Phobius"/>
    </source>
</evidence>
<dbReference type="CDD" id="cd01949">
    <property type="entry name" value="GGDEF"/>
    <property type="match status" value="1"/>
</dbReference>
<keyword evidence="1" id="KW-0812">Transmembrane</keyword>
<feature type="domain" description="GGDEF" evidence="2">
    <location>
        <begin position="510"/>
        <end position="642"/>
    </location>
</feature>
<keyword evidence="4" id="KW-1185">Reference proteome</keyword>
<sequence>MQTLQKLEIATSFFWLEVFLDAVIIASFTVILVRYLVKTDRLQIRQDLNVESMLLRTGLIAMGVESMLMLTFPLISLSPSTLTTMVSDALFYSLITTLLIHYLLLKPTNPVLLNKPSLIDRILALRGFLLFLYLASLSLFLLLLLNVYQQQQLNYTTQAVAAEQPQLARIRNSLNDQISKAALDTLILARQENLQALFNGDSAAHSRLAKDYLSLASVKPVYEQIRFIDKRGIEQIRVDQGSLEPVVIGAENLQDKHNRYYFTDSFKLSSGQVYISPMDLNIEKGHIELPFKPIVRTASPVFDQQGNKRGVIIINLNASALFTQLKGDAQNTAGELMLLNENGYWMFGRERDAAWAFMFPEYKDRTIEKYYPGIWQKIAGNDQGAFLSPYGYFIFDTVAAGRTSAASPELKKQAAEMHWPEWKLISLASPQNLSIPYSNILPHLIMFFFLTVIVTGTGTVMYFRIQQKNLIAQQQIEHLAHHDMLTGLNNRNIFIQMLELQLAQSRRSKEPLALLYMDLDNFKPINDQHGHEAGDYVLKQFAARLKQILRESDTLARLGGDEFAAILPSYGNKRQLEIIARRIIDATEKPVSYRDQQLQIGISIGIAIHFQGLPLESLLHEADQAMYEAKRAQKNSYCFAAEPQEQQLA</sequence>
<feature type="transmembrane region" description="Helical" evidence="1">
    <location>
        <begin position="89"/>
        <end position="105"/>
    </location>
</feature>
<dbReference type="SUPFAM" id="SSF103190">
    <property type="entry name" value="Sensory domain-like"/>
    <property type="match status" value="2"/>
</dbReference>
<protein>
    <submittedName>
        <fullName evidence="3">GGDEF domain-containing protein</fullName>
    </submittedName>
</protein>
<dbReference type="Pfam" id="PF00990">
    <property type="entry name" value="GGDEF"/>
    <property type="match status" value="1"/>
</dbReference>
<keyword evidence="1" id="KW-0472">Membrane</keyword>
<feature type="transmembrane region" description="Helical" evidence="1">
    <location>
        <begin position="440"/>
        <end position="463"/>
    </location>
</feature>
<organism evidence="3 4">
    <name type="scientific">Amphritea atlantica</name>
    <dbReference type="NCBI Taxonomy" id="355243"/>
    <lineage>
        <taxon>Bacteria</taxon>
        <taxon>Pseudomonadati</taxon>
        <taxon>Pseudomonadota</taxon>
        <taxon>Gammaproteobacteria</taxon>
        <taxon>Oceanospirillales</taxon>
        <taxon>Oceanospirillaceae</taxon>
        <taxon>Amphritea</taxon>
    </lineage>
</organism>
<reference evidence="3" key="1">
    <citation type="submission" date="2021-04" db="EMBL/GenBank/DDBJ databases">
        <title>Oceanospirillales bacteria with DddD are important DMSP degraders in coastal seawater.</title>
        <authorList>
            <person name="Liu J."/>
        </authorList>
    </citation>
    <scope>NUCLEOTIDE SEQUENCE</scope>
    <source>
        <strain evidence="3">GY6</strain>
    </source>
</reference>
<proteinExistence type="predicted"/>
<dbReference type="PROSITE" id="PS50887">
    <property type="entry name" value="GGDEF"/>
    <property type="match status" value="1"/>
</dbReference>
<evidence type="ECO:0000313" key="4">
    <source>
        <dbReference type="Proteomes" id="UP001059950"/>
    </source>
</evidence>
<dbReference type="SMART" id="SM00267">
    <property type="entry name" value="GGDEF"/>
    <property type="match status" value="1"/>
</dbReference>
<gene>
    <name evidence="3" type="ORF">KDX31_06460</name>
</gene>
<feature type="transmembrane region" description="Helical" evidence="1">
    <location>
        <begin position="12"/>
        <end position="37"/>
    </location>
</feature>
<keyword evidence="1" id="KW-1133">Transmembrane helix</keyword>
<dbReference type="EMBL" id="CP073344">
    <property type="protein sequence ID" value="UTW04642.1"/>
    <property type="molecule type" value="Genomic_DNA"/>
</dbReference>
<dbReference type="InterPro" id="IPR029151">
    <property type="entry name" value="Sensor-like_sf"/>
</dbReference>
<evidence type="ECO:0000259" key="2">
    <source>
        <dbReference type="PROSITE" id="PS50887"/>
    </source>
</evidence>
<feature type="transmembrane region" description="Helical" evidence="1">
    <location>
        <begin position="58"/>
        <end position="77"/>
    </location>
</feature>
<dbReference type="Gene3D" id="3.30.450.20">
    <property type="entry name" value="PAS domain"/>
    <property type="match status" value="2"/>
</dbReference>
<dbReference type="PANTHER" id="PTHR46663">
    <property type="entry name" value="DIGUANYLATE CYCLASE DGCT-RELATED"/>
    <property type="match status" value="1"/>
</dbReference>
<dbReference type="NCBIfam" id="TIGR00254">
    <property type="entry name" value="GGDEF"/>
    <property type="match status" value="1"/>
</dbReference>
<dbReference type="PANTHER" id="PTHR46663:SF2">
    <property type="entry name" value="GGDEF DOMAIN-CONTAINING PROTEIN"/>
    <property type="match status" value="1"/>
</dbReference>
<dbReference type="InterPro" id="IPR029787">
    <property type="entry name" value="Nucleotide_cyclase"/>
</dbReference>
<dbReference type="Proteomes" id="UP001059950">
    <property type="component" value="Chromosome"/>
</dbReference>